<accession>A0A0E9S3Y1</accession>
<protein>
    <submittedName>
        <fullName evidence="1">Uncharacterized protein</fullName>
    </submittedName>
</protein>
<proteinExistence type="predicted"/>
<reference evidence="1" key="1">
    <citation type="submission" date="2014-11" db="EMBL/GenBank/DDBJ databases">
        <authorList>
            <person name="Amaro Gonzalez C."/>
        </authorList>
    </citation>
    <scope>NUCLEOTIDE SEQUENCE</scope>
</reference>
<organism evidence="1">
    <name type="scientific">Anguilla anguilla</name>
    <name type="common">European freshwater eel</name>
    <name type="synonym">Muraena anguilla</name>
    <dbReference type="NCBI Taxonomy" id="7936"/>
    <lineage>
        <taxon>Eukaryota</taxon>
        <taxon>Metazoa</taxon>
        <taxon>Chordata</taxon>
        <taxon>Craniata</taxon>
        <taxon>Vertebrata</taxon>
        <taxon>Euteleostomi</taxon>
        <taxon>Actinopterygii</taxon>
        <taxon>Neopterygii</taxon>
        <taxon>Teleostei</taxon>
        <taxon>Anguilliformes</taxon>
        <taxon>Anguillidae</taxon>
        <taxon>Anguilla</taxon>
    </lineage>
</organism>
<name>A0A0E9S3Y1_ANGAN</name>
<reference evidence="1" key="2">
    <citation type="journal article" date="2015" name="Fish Shellfish Immunol.">
        <title>Early steps in the European eel (Anguilla anguilla)-Vibrio vulnificus interaction in the gills: Role of the RtxA13 toxin.</title>
        <authorList>
            <person name="Callol A."/>
            <person name="Pajuelo D."/>
            <person name="Ebbesson L."/>
            <person name="Teles M."/>
            <person name="MacKenzie S."/>
            <person name="Amaro C."/>
        </authorList>
    </citation>
    <scope>NUCLEOTIDE SEQUENCE</scope>
</reference>
<dbReference type="AlphaFoldDB" id="A0A0E9S3Y1"/>
<dbReference type="EMBL" id="GBXM01072433">
    <property type="protein sequence ID" value="JAH36144.1"/>
    <property type="molecule type" value="Transcribed_RNA"/>
</dbReference>
<sequence>MKYGHVAHYVINSPPCMQDTSEGLAGKRKACLAHAFSFCVEEC</sequence>
<evidence type="ECO:0000313" key="1">
    <source>
        <dbReference type="EMBL" id="JAH36144.1"/>
    </source>
</evidence>